<reference evidence="2" key="1">
    <citation type="journal article" date="2014" name="Int. J. Syst. Evol. Microbiol.">
        <title>Complete genome of a new Firmicutes species belonging to the dominant human colonic microbiota ('Ruminococcus bicirculans') reveals two chromosomes and a selective capacity to utilize plant glucans.</title>
        <authorList>
            <consortium name="NISC Comparative Sequencing Program"/>
            <person name="Wegmann U."/>
            <person name="Louis P."/>
            <person name="Goesmann A."/>
            <person name="Henrissat B."/>
            <person name="Duncan S.H."/>
            <person name="Flint H.J."/>
        </authorList>
    </citation>
    <scope>NUCLEOTIDE SEQUENCE</scope>
    <source>
        <strain evidence="2">NBRC 103855</strain>
    </source>
</reference>
<protein>
    <recommendedName>
        <fullName evidence="4">DUF4131 domain-containing protein</fullName>
    </recommendedName>
</protein>
<name>A0ABQ5U8U8_9HYPH</name>
<evidence type="ECO:0000313" key="2">
    <source>
        <dbReference type="EMBL" id="GLQ08150.1"/>
    </source>
</evidence>
<proteinExistence type="predicted"/>
<evidence type="ECO:0000256" key="1">
    <source>
        <dbReference type="SAM" id="Phobius"/>
    </source>
</evidence>
<evidence type="ECO:0008006" key="4">
    <source>
        <dbReference type="Google" id="ProtNLM"/>
    </source>
</evidence>
<keyword evidence="3" id="KW-1185">Reference proteome</keyword>
<feature type="transmembrane region" description="Helical" evidence="1">
    <location>
        <begin position="16"/>
        <end position="34"/>
    </location>
</feature>
<feature type="transmembrane region" description="Helical" evidence="1">
    <location>
        <begin position="41"/>
        <end position="67"/>
    </location>
</feature>
<reference evidence="2" key="2">
    <citation type="submission" date="2023-01" db="EMBL/GenBank/DDBJ databases">
        <title>Draft genome sequence of Devosia yakushimensis strain NBRC 103855.</title>
        <authorList>
            <person name="Sun Q."/>
            <person name="Mori K."/>
        </authorList>
    </citation>
    <scope>NUCLEOTIDE SEQUENCE</scope>
    <source>
        <strain evidence="2">NBRC 103855</strain>
    </source>
</reference>
<dbReference type="EMBL" id="BSNG01000001">
    <property type="protein sequence ID" value="GLQ08150.1"/>
    <property type="molecule type" value="Genomic_DNA"/>
</dbReference>
<accession>A0ABQ5U8U8</accession>
<evidence type="ECO:0000313" key="3">
    <source>
        <dbReference type="Proteomes" id="UP001161406"/>
    </source>
</evidence>
<comment type="caution">
    <text evidence="2">The sequence shown here is derived from an EMBL/GenBank/DDBJ whole genome shotgun (WGS) entry which is preliminary data.</text>
</comment>
<sequence length="224" mass="24857">MIAISSIFYFLSQHPFWSMGLLLLAWLTIGGLVARWRNNPGWFALGAVGMVLGMANIFTGSMVNAIFLNAFGTYGSAVVTHAEETNSTLNDQPIWAFDGVMQTADGLDVKIGFDTMSASLYPVRNQIDLPPIGERFVVKYIPGFERNVAIMRDESPFGKRVIVAEARGPVDRAANQLAVSPNNESFKQEYRDALEHFLTQYGKDAPPGLVAQYRMQLQALERDM</sequence>
<gene>
    <name evidence="2" type="ORF">GCM10007913_00820</name>
</gene>
<organism evidence="2 3">
    <name type="scientific">Devosia yakushimensis</name>
    <dbReference type="NCBI Taxonomy" id="470028"/>
    <lineage>
        <taxon>Bacteria</taxon>
        <taxon>Pseudomonadati</taxon>
        <taxon>Pseudomonadota</taxon>
        <taxon>Alphaproteobacteria</taxon>
        <taxon>Hyphomicrobiales</taxon>
        <taxon>Devosiaceae</taxon>
        <taxon>Devosia</taxon>
    </lineage>
</organism>
<dbReference type="Proteomes" id="UP001161406">
    <property type="component" value="Unassembled WGS sequence"/>
</dbReference>
<dbReference type="RefSeq" id="WP_284386860.1">
    <property type="nucleotide sequence ID" value="NZ_BSNG01000001.1"/>
</dbReference>
<keyword evidence="1" id="KW-1133">Transmembrane helix</keyword>
<keyword evidence="1" id="KW-0812">Transmembrane</keyword>
<keyword evidence="1" id="KW-0472">Membrane</keyword>